<feature type="region of interest" description="Disordered" evidence="1">
    <location>
        <begin position="258"/>
        <end position="334"/>
    </location>
</feature>
<comment type="caution">
    <text evidence="2">The sequence shown here is derived from an EMBL/GenBank/DDBJ whole genome shotgun (WGS) entry which is preliminary data.</text>
</comment>
<feature type="compositionally biased region" description="Basic and acidic residues" evidence="1">
    <location>
        <begin position="60"/>
        <end position="69"/>
    </location>
</feature>
<organism evidence="2 3">
    <name type="scientific">Tolypocladium capitatum</name>
    <dbReference type="NCBI Taxonomy" id="45235"/>
    <lineage>
        <taxon>Eukaryota</taxon>
        <taxon>Fungi</taxon>
        <taxon>Dikarya</taxon>
        <taxon>Ascomycota</taxon>
        <taxon>Pezizomycotina</taxon>
        <taxon>Sordariomycetes</taxon>
        <taxon>Hypocreomycetidae</taxon>
        <taxon>Hypocreales</taxon>
        <taxon>Ophiocordycipitaceae</taxon>
        <taxon>Tolypocladium</taxon>
    </lineage>
</organism>
<feature type="region of interest" description="Disordered" evidence="1">
    <location>
        <begin position="1"/>
        <end position="216"/>
    </location>
</feature>
<dbReference type="STRING" id="45235.A0A2K3QLY7"/>
<evidence type="ECO:0000256" key="1">
    <source>
        <dbReference type="SAM" id="MobiDB-lite"/>
    </source>
</evidence>
<protein>
    <submittedName>
        <fullName evidence="2">Uncharacterized protein</fullName>
    </submittedName>
</protein>
<feature type="compositionally biased region" description="Basic residues" evidence="1">
    <location>
        <begin position="197"/>
        <end position="206"/>
    </location>
</feature>
<feature type="compositionally biased region" description="Polar residues" evidence="1">
    <location>
        <begin position="418"/>
        <end position="430"/>
    </location>
</feature>
<feature type="compositionally biased region" description="Basic and acidic residues" evidence="1">
    <location>
        <begin position="480"/>
        <end position="490"/>
    </location>
</feature>
<reference evidence="2 3" key="1">
    <citation type="submission" date="2017-08" db="EMBL/GenBank/DDBJ databases">
        <title>Harnessing the power of phylogenomics to disentangle the directionality and signatures of interkingdom host jumping in the parasitic fungal genus Tolypocladium.</title>
        <authorList>
            <person name="Quandt C.A."/>
            <person name="Patterson W."/>
            <person name="Spatafora J.W."/>
        </authorList>
    </citation>
    <scope>NUCLEOTIDE SEQUENCE [LARGE SCALE GENOMIC DNA]</scope>
    <source>
        <strain evidence="2 3">CBS 113982</strain>
    </source>
</reference>
<sequence>MNHLPDCSPRRSSSPPRRPRLDKRQRNAAPRAGRRPTNPDADAGHVQAWLSQIPAGSRGESPEPPHPEIDAGPAKRPWRPHCLPLPGISPMRQAARGATYRQSPDLFVRDRPLSSISSRRSDERGTVSMRPGFADDADCRGQKKLSRVPSDPSVSPAEPQEEAFRKQPRRRTRHDRYETKRHTEGRGETDVSEQPRSKRRKGRRNQMLRSGREVMNNFASDAVSNQRVTMKPNLTTGLFLNGRSSTPAQPADLTFHDMDFAGRSTGENEKKKLSKPRSKDQRRRERELQEDSDLFTNVTSRKRRRPRSSGSASSRRRHASPVIVAGSEQADTPSIDGMGHGRSTNQMLPVAVPHQEILIANQLVLQPSFASHSHLDELLRTGVYDHTGIPPRRIAESHSGQDGQHPVSKGGQCVKGLQNHTDANTQTANYQDKGVMVSPWSDSHRDLPPWDPARKMRDPPGSGHFSPGNATRMIQRLDKAGTERSKRPESRVGGTTDPVTGQWRLLRVGPEAPYQPNDRGDCYAAPDGLRAEPPWNQRLLFAQEGDPGAEKYARTGDEDAFRQASREKSQTPPVYSSPPGFGGHLYFRFPSNRPRVQPLRCGVPPLQEHVRPWTPLGTMPIHGRLLPASLPEQPLFSISDGSRVSKLSMSRSAESIDNEIAESETLQEFIARIEDEVLGQDEADTYPGRDGEQLDAGDDFLDKRAVDSQLQDSMFDVDDPNYLHLAVSQTLDVGGGFAPASDHGAPARSGTPLVHQTTASQPWHNAHRVEDRDMVGFWRPNRLL</sequence>
<dbReference type="Proteomes" id="UP000236621">
    <property type="component" value="Unassembled WGS sequence"/>
</dbReference>
<feature type="compositionally biased region" description="Basic and acidic residues" evidence="1">
    <location>
        <begin position="258"/>
        <end position="289"/>
    </location>
</feature>
<keyword evidence="3" id="KW-1185">Reference proteome</keyword>
<feature type="compositionally biased region" description="Basic and acidic residues" evidence="1">
    <location>
        <begin position="175"/>
        <end position="196"/>
    </location>
</feature>
<proteinExistence type="predicted"/>
<feature type="region of interest" description="Disordered" evidence="1">
    <location>
        <begin position="392"/>
        <end position="471"/>
    </location>
</feature>
<dbReference type="AlphaFoldDB" id="A0A2K3QLY7"/>
<feature type="compositionally biased region" description="Basic and acidic residues" evidence="1">
    <location>
        <begin position="442"/>
        <end position="458"/>
    </location>
</feature>
<feature type="region of interest" description="Disordered" evidence="1">
    <location>
        <begin position="547"/>
        <end position="579"/>
    </location>
</feature>
<evidence type="ECO:0000313" key="3">
    <source>
        <dbReference type="Proteomes" id="UP000236621"/>
    </source>
</evidence>
<name>A0A2K3QLY7_9HYPO</name>
<feature type="compositionally biased region" description="Basic and acidic residues" evidence="1">
    <location>
        <begin position="548"/>
        <end position="569"/>
    </location>
</feature>
<accession>A0A2K3QLY7</accession>
<dbReference type="OrthoDB" id="2537141at2759"/>
<gene>
    <name evidence="2" type="ORF">TCAP_01523</name>
</gene>
<feature type="region of interest" description="Disordered" evidence="1">
    <location>
        <begin position="480"/>
        <end position="499"/>
    </location>
</feature>
<dbReference type="EMBL" id="NRSZ01000244">
    <property type="protein sequence ID" value="PNY28548.1"/>
    <property type="molecule type" value="Genomic_DNA"/>
</dbReference>
<evidence type="ECO:0000313" key="2">
    <source>
        <dbReference type="EMBL" id="PNY28548.1"/>
    </source>
</evidence>